<comment type="caution">
    <text evidence="2">The sequence shown here is derived from an EMBL/GenBank/DDBJ whole genome shotgun (WGS) entry which is preliminary data.</text>
</comment>
<name>A0AAD3HE38_9STRA</name>
<dbReference type="Proteomes" id="UP001054902">
    <property type="component" value="Unassembled WGS sequence"/>
</dbReference>
<proteinExistence type="predicted"/>
<feature type="chain" id="PRO_5041962020" evidence="1">
    <location>
        <begin position="19"/>
        <end position="205"/>
    </location>
</feature>
<feature type="signal peptide" evidence="1">
    <location>
        <begin position="1"/>
        <end position="18"/>
    </location>
</feature>
<dbReference type="AlphaFoldDB" id="A0AAD3HE38"/>
<evidence type="ECO:0000313" key="3">
    <source>
        <dbReference type="Proteomes" id="UP001054902"/>
    </source>
</evidence>
<keyword evidence="3" id="KW-1185">Reference proteome</keyword>
<organism evidence="2 3">
    <name type="scientific">Chaetoceros tenuissimus</name>
    <dbReference type="NCBI Taxonomy" id="426638"/>
    <lineage>
        <taxon>Eukaryota</taxon>
        <taxon>Sar</taxon>
        <taxon>Stramenopiles</taxon>
        <taxon>Ochrophyta</taxon>
        <taxon>Bacillariophyta</taxon>
        <taxon>Coscinodiscophyceae</taxon>
        <taxon>Chaetocerotophycidae</taxon>
        <taxon>Chaetocerotales</taxon>
        <taxon>Chaetocerotaceae</taxon>
        <taxon>Chaetoceros</taxon>
    </lineage>
</organism>
<dbReference type="EMBL" id="BLLK01000069">
    <property type="protein sequence ID" value="GFH59926.1"/>
    <property type="molecule type" value="Genomic_DNA"/>
</dbReference>
<sequence length="205" mass="23167">MNFKIITLLSFLLAQAFALDTSLASSARRGKTLSAQQKGKLRKRDLKSSKKSKSKKLDTFKVTLYEDFDGDMEDDVGEALIEFDDHDSDIFDLSYYIGSGADLKDHCDDDECYFKIRKGKCDDMGSTLVDKDDAGFTTNFSGRAAGTLFNLESEEDGEDHKCRILVLYGHEDSSDDESEKIACGYLVPEDEEDDYCDDHSWSRRH</sequence>
<accession>A0AAD3HE38</accession>
<gene>
    <name evidence="2" type="ORF">CTEN210_16402</name>
</gene>
<keyword evidence="1" id="KW-0732">Signal</keyword>
<evidence type="ECO:0000313" key="2">
    <source>
        <dbReference type="EMBL" id="GFH59926.1"/>
    </source>
</evidence>
<reference evidence="2 3" key="1">
    <citation type="journal article" date="2021" name="Sci. Rep.">
        <title>The genome of the diatom Chaetoceros tenuissimus carries an ancient integrated fragment of an extant virus.</title>
        <authorList>
            <person name="Hongo Y."/>
            <person name="Kimura K."/>
            <person name="Takaki Y."/>
            <person name="Yoshida Y."/>
            <person name="Baba S."/>
            <person name="Kobayashi G."/>
            <person name="Nagasaki K."/>
            <person name="Hano T."/>
            <person name="Tomaru Y."/>
        </authorList>
    </citation>
    <scope>NUCLEOTIDE SEQUENCE [LARGE SCALE GENOMIC DNA]</scope>
    <source>
        <strain evidence="2 3">NIES-3715</strain>
    </source>
</reference>
<evidence type="ECO:0000256" key="1">
    <source>
        <dbReference type="SAM" id="SignalP"/>
    </source>
</evidence>
<protein>
    <submittedName>
        <fullName evidence="2">Uncharacterized protein</fullName>
    </submittedName>
</protein>